<reference evidence="1" key="1">
    <citation type="journal article" date="2014" name="Front. Microbiol.">
        <title>High frequency of phylogenetically diverse reductive dehalogenase-homologous genes in deep subseafloor sedimentary metagenomes.</title>
        <authorList>
            <person name="Kawai M."/>
            <person name="Futagami T."/>
            <person name="Toyoda A."/>
            <person name="Takaki Y."/>
            <person name="Nishi S."/>
            <person name="Hori S."/>
            <person name="Arai W."/>
            <person name="Tsubouchi T."/>
            <person name="Morono Y."/>
            <person name="Uchiyama I."/>
            <person name="Ito T."/>
            <person name="Fujiyama A."/>
            <person name="Inagaki F."/>
            <person name="Takami H."/>
        </authorList>
    </citation>
    <scope>NUCLEOTIDE SEQUENCE</scope>
    <source>
        <strain evidence="1">Expedition CK06-06</strain>
    </source>
</reference>
<comment type="caution">
    <text evidence="1">The sequence shown here is derived from an EMBL/GenBank/DDBJ whole genome shotgun (WGS) entry which is preliminary data.</text>
</comment>
<dbReference type="AlphaFoldDB" id="X1VEM4"/>
<proteinExistence type="predicted"/>
<sequence>PAWSTTVYQEVGGGSTSAYIQIGGGMRFTNITVPQGAAIGTAYLTLHCYGTKSTMVVNSKISAEDVDNAPTFTTGDAFDASFNNHTLARINWDNIPAWTTKQDYDSPEIKTVIKEIVDREDWASGHAIVIFWEDFDDRSTHAAGCTRRAYSYDYSTTYAPKLVIDYTVPVVAPTVTTQAVTDIDTETATGHGNITDNGGENCSKRGVCWNTTGNPTVDDSKSGEEGSFGTGAFTRPMTGLNPGQHYYVKAYA</sequence>
<feature type="non-terminal residue" evidence="1">
    <location>
        <position position="252"/>
    </location>
</feature>
<feature type="non-terminal residue" evidence="1">
    <location>
        <position position="1"/>
    </location>
</feature>
<evidence type="ECO:0000313" key="1">
    <source>
        <dbReference type="EMBL" id="GAJ05130.1"/>
    </source>
</evidence>
<accession>X1VEM4</accession>
<gene>
    <name evidence="1" type="ORF">S12H4_46755</name>
</gene>
<protein>
    <recommendedName>
        <fullName evidence="2">Fibronectin type-III domain-containing protein</fullName>
    </recommendedName>
</protein>
<organism evidence="1">
    <name type="scientific">marine sediment metagenome</name>
    <dbReference type="NCBI Taxonomy" id="412755"/>
    <lineage>
        <taxon>unclassified sequences</taxon>
        <taxon>metagenomes</taxon>
        <taxon>ecological metagenomes</taxon>
    </lineage>
</organism>
<dbReference type="EMBL" id="BARW01029046">
    <property type="protein sequence ID" value="GAJ05130.1"/>
    <property type="molecule type" value="Genomic_DNA"/>
</dbReference>
<name>X1VEM4_9ZZZZ</name>
<evidence type="ECO:0008006" key="2">
    <source>
        <dbReference type="Google" id="ProtNLM"/>
    </source>
</evidence>